<dbReference type="GO" id="GO:0008270">
    <property type="term" value="F:zinc ion binding"/>
    <property type="evidence" value="ECO:0007669"/>
    <property type="project" value="UniProtKB-KW"/>
</dbReference>
<reference evidence="2 3" key="1">
    <citation type="submission" date="2019-11" db="EMBL/GenBank/DDBJ databases">
        <title>Whole genome sequence of Oryza granulata.</title>
        <authorList>
            <person name="Li W."/>
        </authorList>
    </citation>
    <scope>NUCLEOTIDE SEQUENCE [LARGE SCALE GENOMIC DNA]</scope>
    <source>
        <strain evidence="3">cv. Menghai</strain>
        <tissue evidence="2">Leaf</tissue>
    </source>
</reference>
<organism evidence="2 3">
    <name type="scientific">Oryza meyeriana var. granulata</name>
    <dbReference type="NCBI Taxonomy" id="110450"/>
    <lineage>
        <taxon>Eukaryota</taxon>
        <taxon>Viridiplantae</taxon>
        <taxon>Streptophyta</taxon>
        <taxon>Embryophyta</taxon>
        <taxon>Tracheophyta</taxon>
        <taxon>Spermatophyta</taxon>
        <taxon>Magnoliopsida</taxon>
        <taxon>Liliopsida</taxon>
        <taxon>Poales</taxon>
        <taxon>Poaceae</taxon>
        <taxon>BOP clade</taxon>
        <taxon>Oryzoideae</taxon>
        <taxon>Oryzeae</taxon>
        <taxon>Oryzinae</taxon>
        <taxon>Oryza</taxon>
        <taxon>Oryza meyeriana</taxon>
    </lineage>
</organism>
<dbReference type="GO" id="GO:0005794">
    <property type="term" value="C:Golgi apparatus"/>
    <property type="evidence" value="ECO:0007669"/>
    <property type="project" value="TreeGrafter"/>
</dbReference>
<dbReference type="PANTHER" id="PTHR12981:SF0">
    <property type="entry name" value="ZINC FINGER PROTEIN-LIKE 1"/>
    <property type="match status" value="1"/>
</dbReference>
<dbReference type="Proteomes" id="UP000479710">
    <property type="component" value="Unassembled WGS sequence"/>
</dbReference>
<feature type="domain" description="ZFPL1-like B-box zinc-binding" evidence="1">
    <location>
        <begin position="1"/>
        <end position="35"/>
    </location>
</feature>
<evidence type="ECO:0000259" key="1">
    <source>
        <dbReference type="Pfam" id="PF25993"/>
    </source>
</evidence>
<evidence type="ECO:0000313" key="3">
    <source>
        <dbReference type="Proteomes" id="UP000479710"/>
    </source>
</evidence>
<dbReference type="InterPro" id="IPR058731">
    <property type="entry name" value="Znf-B_box_ZFPL1-like"/>
</dbReference>
<keyword evidence="3" id="KW-1185">Reference proteome</keyword>
<dbReference type="AlphaFoldDB" id="A0A6G1DGN6"/>
<gene>
    <name evidence="2" type="ORF">E2562_012276</name>
</gene>
<dbReference type="OrthoDB" id="1916590at2759"/>
<dbReference type="PANTHER" id="PTHR12981">
    <property type="entry name" value="ZINC FINGER PROTEIN-LIKE 1"/>
    <property type="match status" value="1"/>
</dbReference>
<name>A0A6G1DGN6_9ORYZ</name>
<dbReference type="InterPro" id="IPR039043">
    <property type="entry name" value="ZFPL1"/>
</dbReference>
<protein>
    <recommendedName>
        <fullName evidence="1">ZFPL1-like B-box zinc-binding domain-containing protein</fullName>
    </recommendedName>
</protein>
<dbReference type="EMBL" id="SPHZ02000006">
    <property type="protein sequence ID" value="KAF0911768.1"/>
    <property type="molecule type" value="Genomic_DNA"/>
</dbReference>
<dbReference type="GO" id="GO:0016020">
    <property type="term" value="C:membrane"/>
    <property type="evidence" value="ECO:0007669"/>
    <property type="project" value="UniProtKB-SubCell"/>
</dbReference>
<evidence type="ECO:0000313" key="2">
    <source>
        <dbReference type="EMBL" id="KAF0911768.1"/>
    </source>
</evidence>
<comment type="caution">
    <text evidence="2">The sequence shown here is derived from an EMBL/GenBank/DDBJ whole genome shotgun (WGS) entry which is preliminary data.</text>
</comment>
<dbReference type="Pfam" id="PF25993">
    <property type="entry name" value="zf-B_box_ZFPL1"/>
    <property type="match status" value="1"/>
</dbReference>
<proteinExistence type="predicted"/>
<sequence length="93" mass="10336">MVVCKCRKATRVYCFVHKVPVCYECICFPEHQLCVEPCDLRGQHPAPMSGSIQMSLFVCKRVCCVVSVMVGLHYERRRKRGAAASSTNPAASA</sequence>
<accession>A0A6G1DGN6</accession>